<name>A0ACC0DU89_9BASI</name>
<accession>A0ACC0DU89</accession>
<reference evidence="1 2" key="3">
    <citation type="journal article" date="2022" name="Microbiol. Spectr.">
        <title>Folding features and dynamics of 3D genome architecture in plant fungal pathogens.</title>
        <authorList>
            <person name="Xia C."/>
        </authorList>
    </citation>
    <scope>NUCLEOTIDE SEQUENCE [LARGE SCALE GENOMIC DNA]</scope>
    <source>
        <strain evidence="1 2">93-210</strain>
    </source>
</reference>
<evidence type="ECO:0000313" key="2">
    <source>
        <dbReference type="Proteomes" id="UP001060170"/>
    </source>
</evidence>
<dbReference type="EMBL" id="CM045880">
    <property type="protein sequence ID" value="KAI7938400.1"/>
    <property type="molecule type" value="Genomic_DNA"/>
</dbReference>
<protein>
    <submittedName>
        <fullName evidence="1">Uncharacterized protein</fullName>
    </submittedName>
</protein>
<evidence type="ECO:0000313" key="1">
    <source>
        <dbReference type="EMBL" id="KAI7938400.1"/>
    </source>
</evidence>
<dbReference type="Proteomes" id="UP001060170">
    <property type="component" value="Chromosome 16"/>
</dbReference>
<organism evidence="1 2">
    <name type="scientific">Puccinia striiformis f. sp. tritici</name>
    <dbReference type="NCBI Taxonomy" id="168172"/>
    <lineage>
        <taxon>Eukaryota</taxon>
        <taxon>Fungi</taxon>
        <taxon>Dikarya</taxon>
        <taxon>Basidiomycota</taxon>
        <taxon>Pucciniomycotina</taxon>
        <taxon>Pucciniomycetes</taxon>
        <taxon>Pucciniales</taxon>
        <taxon>Pucciniaceae</taxon>
        <taxon>Puccinia</taxon>
    </lineage>
</organism>
<reference evidence="2" key="1">
    <citation type="journal article" date="2018" name="BMC Genomics">
        <title>Genomic insights into host adaptation between the wheat stripe rust pathogen (Puccinia striiformis f. sp. tritici) and the barley stripe rust pathogen (Puccinia striiformis f. sp. hordei).</title>
        <authorList>
            <person name="Xia C."/>
            <person name="Wang M."/>
            <person name="Yin C."/>
            <person name="Cornejo O.E."/>
            <person name="Hulbert S.H."/>
            <person name="Chen X."/>
        </authorList>
    </citation>
    <scope>NUCLEOTIDE SEQUENCE [LARGE SCALE GENOMIC DNA]</scope>
    <source>
        <strain evidence="2">93-210</strain>
    </source>
</reference>
<keyword evidence="2" id="KW-1185">Reference proteome</keyword>
<reference evidence="2" key="2">
    <citation type="journal article" date="2018" name="Mol. Plant Microbe Interact.">
        <title>Genome sequence resources for the wheat stripe rust pathogen (Puccinia striiformis f. sp. tritici) and the barley stripe rust pathogen (Puccinia striiformis f. sp. hordei).</title>
        <authorList>
            <person name="Xia C."/>
            <person name="Wang M."/>
            <person name="Yin C."/>
            <person name="Cornejo O.E."/>
            <person name="Hulbert S.H."/>
            <person name="Chen X."/>
        </authorList>
    </citation>
    <scope>NUCLEOTIDE SEQUENCE [LARGE SCALE GENOMIC DNA]</scope>
    <source>
        <strain evidence="2">93-210</strain>
    </source>
</reference>
<comment type="caution">
    <text evidence="1">The sequence shown here is derived from an EMBL/GenBank/DDBJ whole genome shotgun (WGS) entry which is preliminary data.</text>
</comment>
<sequence length="330" mass="37116">MDDDMESVLTDLSSELATDQDYPSTSELSEPPELNPISNEDDTNSLTSEDEDHDSDSTDLSEEDLPLSSHIWTKKNKDYNSDSTDSSESSEEDIPLSSNQRSPIDAHEHSTFAINKELGNSTRQNKCELTDYGHVHTFDKALTEDQQFLIIANIHFTDLLKLEDDKRNDLNFILAFLQECKKFVNVVGSEVRSCSGSMWAIGWQKSMTKLEIVEQYVNTEAIEKNQEVFDQRVQDSDKVSEILWKLFHKIGNVALLANQQFMVGHNLPAFSNSQIPGTNSGSSKDFFSTNLTFTSHGLSNHPHKDTSDEPKIPFAFLLVIPTRKSMGQVA</sequence>
<proteinExistence type="predicted"/>
<gene>
    <name evidence="1" type="ORF">MJO28_015320</name>
</gene>